<name>A0ABS4I8C0_9BACL</name>
<sequence length="85" mass="9284">MDIPIIFLYGKEMLIGYLPVLILFLQFALNVNVIPFVLLAVILGVIGGASKTLDITIYSLTQPDMSTPSSAKQTPLFHTELGSLF</sequence>
<protein>
    <submittedName>
        <fullName evidence="2">Uncharacterized protein</fullName>
    </submittedName>
</protein>
<feature type="transmembrane region" description="Helical" evidence="1">
    <location>
        <begin position="20"/>
        <end position="46"/>
    </location>
</feature>
<keyword evidence="1" id="KW-0812">Transmembrane</keyword>
<accession>A0ABS4I8C0</accession>
<keyword evidence="1" id="KW-1133">Transmembrane helix</keyword>
<dbReference type="RefSeq" id="WP_167057079.1">
    <property type="nucleotide sequence ID" value="NZ_JAAOZR010000014.1"/>
</dbReference>
<evidence type="ECO:0000256" key="1">
    <source>
        <dbReference type="SAM" id="Phobius"/>
    </source>
</evidence>
<keyword evidence="1" id="KW-0472">Membrane</keyword>
<keyword evidence="3" id="KW-1185">Reference proteome</keyword>
<organism evidence="2 3">
    <name type="scientific">Paenibacillus aceris</name>
    <dbReference type="NCBI Taxonomy" id="869555"/>
    <lineage>
        <taxon>Bacteria</taxon>
        <taxon>Bacillati</taxon>
        <taxon>Bacillota</taxon>
        <taxon>Bacilli</taxon>
        <taxon>Bacillales</taxon>
        <taxon>Paenibacillaceae</taxon>
        <taxon>Paenibacillus</taxon>
    </lineage>
</organism>
<evidence type="ECO:0000313" key="3">
    <source>
        <dbReference type="Proteomes" id="UP001519344"/>
    </source>
</evidence>
<comment type="caution">
    <text evidence="2">The sequence shown here is derived from an EMBL/GenBank/DDBJ whole genome shotgun (WGS) entry which is preliminary data.</text>
</comment>
<evidence type="ECO:0000313" key="2">
    <source>
        <dbReference type="EMBL" id="MBP1967158.1"/>
    </source>
</evidence>
<proteinExistence type="predicted"/>
<gene>
    <name evidence="2" type="ORF">J2Z65_006422</name>
</gene>
<dbReference type="EMBL" id="JAGGKV010000029">
    <property type="protein sequence ID" value="MBP1967158.1"/>
    <property type="molecule type" value="Genomic_DNA"/>
</dbReference>
<dbReference type="Proteomes" id="UP001519344">
    <property type="component" value="Unassembled WGS sequence"/>
</dbReference>
<reference evidence="2 3" key="1">
    <citation type="submission" date="2021-03" db="EMBL/GenBank/DDBJ databases">
        <title>Genomic Encyclopedia of Type Strains, Phase IV (KMG-IV): sequencing the most valuable type-strain genomes for metagenomic binning, comparative biology and taxonomic classification.</title>
        <authorList>
            <person name="Goeker M."/>
        </authorList>
    </citation>
    <scope>NUCLEOTIDE SEQUENCE [LARGE SCALE GENOMIC DNA]</scope>
    <source>
        <strain evidence="2 3">DSM 24950</strain>
    </source>
</reference>